<sequence>MINKKESSLSKIVARAHRDPDTFYKDGSLDELLAAVRKSGRLDIVVDFLQSNKVVERRIGSWTSSELAIEAAPIIEHIVNLVSSNDRATVYYALECIASVSEQDASLLRHLTDATAHPDPVIARLANYLISNSGV</sequence>
<evidence type="ECO:0008006" key="3">
    <source>
        <dbReference type="Google" id="ProtNLM"/>
    </source>
</evidence>
<evidence type="ECO:0000313" key="2">
    <source>
        <dbReference type="Proteomes" id="UP001142610"/>
    </source>
</evidence>
<dbReference type="EMBL" id="JANIBC010000043">
    <property type="protein sequence ID" value="MCQ8186661.1"/>
    <property type="molecule type" value="Genomic_DNA"/>
</dbReference>
<comment type="caution">
    <text evidence="1">The sequence shown here is derived from an EMBL/GenBank/DDBJ whole genome shotgun (WGS) entry which is preliminary data.</text>
</comment>
<protein>
    <recommendedName>
        <fullName evidence="3">HEAT repeat domain-containing protein</fullName>
    </recommendedName>
</protein>
<dbReference type="AlphaFoldDB" id="A0A9X2RK76"/>
<dbReference type="InterPro" id="IPR011989">
    <property type="entry name" value="ARM-like"/>
</dbReference>
<dbReference type="Gene3D" id="1.25.10.10">
    <property type="entry name" value="Leucine-rich Repeat Variant"/>
    <property type="match status" value="1"/>
</dbReference>
<dbReference type="InterPro" id="IPR016024">
    <property type="entry name" value="ARM-type_fold"/>
</dbReference>
<evidence type="ECO:0000313" key="1">
    <source>
        <dbReference type="EMBL" id="MCQ8186661.1"/>
    </source>
</evidence>
<gene>
    <name evidence="1" type="ORF">NOG11_14875</name>
</gene>
<dbReference type="SUPFAM" id="SSF48371">
    <property type="entry name" value="ARM repeat"/>
    <property type="match status" value="1"/>
</dbReference>
<keyword evidence="2" id="KW-1185">Reference proteome</keyword>
<name>A0A9X2RK76_9PROT</name>
<reference evidence="1" key="1">
    <citation type="submission" date="2022-07" db="EMBL/GenBank/DDBJ databases">
        <title>Parvularcula maris sp. nov., an algicidal bacterium isolated from seawater.</title>
        <authorList>
            <person name="Li F."/>
        </authorList>
    </citation>
    <scope>NUCLEOTIDE SEQUENCE</scope>
    <source>
        <strain evidence="1">BGMRC 0090</strain>
    </source>
</reference>
<organism evidence="1 2">
    <name type="scientific">Parvularcula maris</name>
    <dbReference type="NCBI Taxonomy" id="2965077"/>
    <lineage>
        <taxon>Bacteria</taxon>
        <taxon>Pseudomonadati</taxon>
        <taxon>Pseudomonadota</taxon>
        <taxon>Alphaproteobacteria</taxon>
        <taxon>Parvularculales</taxon>
        <taxon>Parvularculaceae</taxon>
        <taxon>Parvularcula</taxon>
    </lineage>
</organism>
<accession>A0A9X2RK76</accession>
<proteinExistence type="predicted"/>
<dbReference type="Proteomes" id="UP001142610">
    <property type="component" value="Unassembled WGS sequence"/>
</dbReference>